<keyword evidence="3" id="KW-0255">Endonuclease</keyword>
<evidence type="ECO:0000256" key="2">
    <source>
        <dbReference type="ARBA" id="ARBA00022723"/>
    </source>
</evidence>
<keyword evidence="7" id="KW-0695">RNA-directed DNA polymerase</keyword>
<feature type="region of interest" description="Disordered" evidence="10">
    <location>
        <begin position="137"/>
        <end position="184"/>
    </location>
</feature>
<evidence type="ECO:0000313" key="12">
    <source>
        <dbReference type="EMBL" id="KAG2893942.1"/>
    </source>
</evidence>
<name>A0A8T1B4Y6_9STRA</name>
<keyword evidence="1" id="KW-0540">Nuclease</keyword>
<keyword evidence="8" id="KW-0548">Nucleotidyltransferase</keyword>
<feature type="compositionally biased region" description="Acidic residues" evidence="10">
    <location>
        <begin position="158"/>
        <end position="173"/>
    </location>
</feature>
<evidence type="ECO:0000313" key="13">
    <source>
        <dbReference type="Proteomes" id="UP000736787"/>
    </source>
</evidence>
<dbReference type="EMBL" id="RCMK01001459">
    <property type="protein sequence ID" value="KAG2893942.1"/>
    <property type="molecule type" value="Genomic_DNA"/>
</dbReference>
<sequence length="184" mass="21063">MEKARSMLHYKAMPMYWWAEAVNIAVYHINRSTNTTNPDATPYELGFKVKPRMEHLRVFGSQGYAHIDNVKRTKLEPKSFRCMFLGYAENVKGYRVYDLDASTVKISRSERLDEREVGGIYDTQSPAPGTVIHVTENDDEVDVPGQVERQSDLYEPMQETEEPVQDVEMDEAGTEQNGTLPELP</sequence>
<evidence type="ECO:0000256" key="1">
    <source>
        <dbReference type="ARBA" id="ARBA00022722"/>
    </source>
</evidence>
<organism evidence="12 13">
    <name type="scientific">Phytophthora cactorum</name>
    <dbReference type="NCBI Taxonomy" id="29920"/>
    <lineage>
        <taxon>Eukaryota</taxon>
        <taxon>Sar</taxon>
        <taxon>Stramenopiles</taxon>
        <taxon>Oomycota</taxon>
        <taxon>Peronosporomycetes</taxon>
        <taxon>Peronosporales</taxon>
        <taxon>Peronosporaceae</taxon>
        <taxon>Phytophthora</taxon>
    </lineage>
</organism>
<evidence type="ECO:0000256" key="6">
    <source>
        <dbReference type="ARBA" id="ARBA00022908"/>
    </source>
</evidence>
<dbReference type="Proteomes" id="UP000736787">
    <property type="component" value="Unassembled WGS sequence"/>
</dbReference>
<dbReference type="GO" id="GO:0046872">
    <property type="term" value="F:metal ion binding"/>
    <property type="evidence" value="ECO:0007669"/>
    <property type="project" value="UniProtKB-KW"/>
</dbReference>
<evidence type="ECO:0000256" key="10">
    <source>
        <dbReference type="SAM" id="MobiDB-lite"/>
    </source>
</evidence>
<keyword evidence="2" id="KW-0479">Metal-binding</keyword>
<dbReference type="PANTHER" id="PTHR42648">
    <property type="entry name" value="TRANSPOSASE, PUTATIVE-RELATED"/>
    <property type="match status" value="1"/>
</dbReference>
<dbReference type="GO" id="GO:0003964">
    <property type="term" value="F:RNA-directed DNA polymerase activity"/>
    <property type="evidence" value="ECO:0007669"/>
    <property type="project" value="UniProtKB-KW"/>
</dbReference>
<dbReference type="InterPro" id="IPR057670">
    <property type="entry name" value="SH3_retrovirus"/>
</dbReference>
<accession>A0A8T1B4Y6</accession>
<dbReference type="GO" id="GO:0003887">
    <property type="term" value="F:DNA-directed DNA polymerase activity"/>
    <property type="evidence" value="ECO:0007669"/>
    <property type="project" value="UniProtKB-KW"/>
</dbReference>
<evidence type="ECO:0000256" key="4">
    <source>
        <dbReference type="ARBA" id="ARBA00022801"/>
    </source>
</evidence>
<evidence type="ECO:0000256" key="7">
    <source>
        <dbReference type="ARBA" id="ARBA00022918"/>
    </source>
</evidence>
<keyword evidence="6" id="KW-0229">DNA integration</keyword>
<protein>
    <recommendedName>
        <fullName evidence="11">Retroviral polymerase SH3-like domain-containing protein</fullName>
    </recommendedName>
</protein>
<keyword evidence="9" id="KW-0233">DNA recombination</keyword>
<dbReference type="VEuPathDB" id="FungiDB:PC110_g298"/>
<feature type="domain" description="Retroviral polymerase SH3-like" evidence="11">
    <location>
        <begin position="62"/>
        <end position="117"/>
    </location>
</feature>
<dbReference type="GO" id="GO:0004519">
    <property type="term" value="F:endonuclease activity"/>
    <property type="evidence" value="ECO:0007669"/>
    <property type="project" value="UniProtKB-KW"/>
</dbReference>
<evidence type="ECO:0000259" key="11">
    <source>
        <dbReference type="Pfam" id="PF25597"/>
    </source>
</evidence>
<reference evidence="12" key="1">
    <citation type="submission" date="2018-10" db="EMBL/GenBank/DDBJ databases">
        <title>Effector identification in a new, highly contiguous assembly of the strawberry crown rot pathogen Phytophthora cactorum.</title>
        <authorList>
            <person name="Armitage A.D."/>
            <person name="Nellist C.F."/>
            <person name="Bates H."/>
            <person name="Vickerstaff R.J."/>
            <person name="Harrison R.J."/>
        </authorList>
    </citation>
    <scope>NUCLEOTIDE SEQUENCE</scope>
    <source>
        <strain evidence="12">4040</strain>
    </source>
</reference>
<gene>
    <name evidence="12" type="ORF">PC117_g23646</name>
</gene>
<proteinExistence type="predicted"/>
<dbReference type="GO" id="GO:0016787">
    <property type="term" value="F:hydrolase activity"/>
    <property type="evidence" value="ECO:0007669"/>
    <property type="project" value="UniProtKB-KW"/>
</dbReference>
<dbReference type="SUPFAM" id="SSF53098">
    <property type="entry name" value="Ribonuclease H-like"/>
    <property type="match status" value="1"/>
</dbReference>
<dbReference type="PANTHER" id="PTHR42648:SF11">
    <property type="entry name" value="TRANSPOSON TY4-P GAG-POL POLYPROTEIN"/>
    <property type="match status" value="1"/>
</dbReference>
<dbReference type="GO" id="GO:0015074">
    <property type="term" value="P:DNA integration"/>
    <property type="evidence" value="ECO:0007669"/>
    <property type="project" value="UniProtKB-KW"/>
</dbReference>
<dbReference type="GO" id="GO:0006310">
    <property type="term" value="P:DNA recombination"/>
    <property type="evidence" value="ECO:0007669"/>
    <property type="project" value="UniProtKB-KW"/>
</dbReference>
<feature type="compositionally biased region" description="Polar residues" evidence="10">
    <location>
        <begin position="174"/>
        <end position="184"/>
    </location>
</feature>
<keyword evidence="4" id="KW-0378">Hydrolase</keyword>
<evidence type="ECO:0000256" key="9">
    <source>
        <dbReference type="ARBA" id="ARBA00023172"/>
    </source>
</evidence>
<evidence type="ECO:0000256" key="8">
    <source>
        <dbReference type="ARBA" id="ARBA00022932"/>
    </source>
</evidence>
<keyword evidence="8" id="KW-0808">Transferase</keyword>
<dbReference type="InterPro" id="IPR012337">
    <property type="entry name" value="RNaseH-like_sf"/>
</dbReference>
<evidence type="ECO:0000256" key="3">
    <source>
        <dbReference type="ARBA" id="ARBA00022759"/>
    </source>
</evidence>
<keyword evidence="5" id="KW-0460">Magnesium</keyword>
<comment type="caution">
    <text evidence="12">The sequence shown here is derived from an EMBL/GenBank/DDBJ whole genome shotgun (WGS) entry which is preliminary data.</text>
</comment>
<dbReference type="InterPro" id="IPR039537">
    <property type="entry name" value="Retrotran_Ty1/copia-like"/>
</dbReference>
<dbReference type="Pfam" id="PF25597">
    <property type="entry name" value="SH3_retrovirus"/>
    <property type="match status" value="1"/>
</dbReference>
<dbReference type="AlphaFoldDB" id="A0A8T1B4Y6"/>
<keyword evidence="8" id="KW-0239">DNA-directed DNA polymerase</keyword>
<evidence type="ECO:0000256" key="5">
    <source>
        <dbReference type="ARBA" id="ARBA00022842"/>
    </source>
</evidence>